<dbReference type="Gene3D" id="3.40.50.200">
    <property type="entry name" value="Peptidase S8/S53 domain"/>
    <property type="match status" value="1"/>
</dbReference>
<accession>A0ABR3YQP2</accession>
<evidence type="ECO:0000256" key="2">
    <source>
        <dbReference type="ARBA" id="ARBA00022670"/>
    </source>
</evidence>
<feature type="binding site" evidence="8">
    <location>
        <position position="651"/>
    </location>
    <ligand>
        <name>Ca(2+)</name>
        <dbReference type="ChEBI" id="CHEBI:29108"/>
    </ligand>
</feature>
<sequence length="693" mass="74550">MKFDLLTAVLATLAVVEGASTGGTRHRSRHVVHETRAVANTHTWKKAARMHQDSILPVRIGLTQKNLHRAEEFMNDVSHPDSPNYGRHWTQEQVADMFAPSQDSIDAVKKWVAHETGLMKEKIALSKGRNWVQFNASVSQLESLLKTEYHVYKHNDHGAHHIACDQYHIPEHLKKHIDIVMPTVHFDGRQGAGRTKKTMELENDHQAELKRRAISQRWTDATGGAAARGPRFHSRRKSSSSSSAPKDTSQSLSRPQRGIMGSPTDASLTKQGAVIKNALMDLSQCDTMITPACLQALYNTPVGTLAASNNSLGIVEYTPQAILQSDLDLYFSQFQPKLQGTSPIIKLLDNGVIQTTNQSFSFNGESALDLEFAMALIFPQTATLFQVGDLVQGGSFNNLLDSLDGSYCSFEGGGSTNANVDGQYSADVNCGTASPTNVISTSYSYNEGDLTAAYEQRQCNEYMKLGLQGVTIVYSSGDFGVAGNGDSCIDPTTGAYNNGTSGLFNPSFPGTCPYVTSVGATELVNGTSVRGKEAACQKVIFSGGGFSNVFGMPSYQQKALQSYMTNSAPPYGANRFNNSGTVRGYPDVSANGANYVTAVNGNFTLSFGTSASAPTFASIINLINEQRIKAGKGPVGFVNPVLYANPQVLNDITSGNNPGCGTNGFTAVPGWDPLTGLGTPNYPAMEKLFLSLP</sequence>
<proteinExistence type="predicted"/>
<feature type="domain" description="Peptidase S53" evidence="11">
    <location>
        <begin position="288"/>
        <end position="692"/>
    </location>
</feature>
<evidence type="ECO:0000256" key="1">
    <source>
        <dbReference type="ARBA" id="ARBA00004239"/>
    </source>
</evidence>
<dbReference type="InterPro" id="IPR050819">
    <property type="entry name" value="Tripeptidyl-peptidase_I"/>
</dbReference>
<protein>
    <recommendedName>
        <fullName evidence="11">Peptidase S53 domain-containing protein</fullName>
    </recommendedName>
</protein>
<dbReference type="PANTHER" id="PTHR14218">
    <property type="entry name" value="PROTEASE S8 TRIPEPTIDYL PEPTIDASE I CLN2"/>
    <property type="match status" value="1"/>
</dbReference>
<organism evidence="12 13">
    <name type="scientific">Sporothrix stenoceras</name>
    <dbReference type="NCBI Taxonomy" id="5173"/>
    <lineage>
        <taxon>Eukaryota</taxon>
        <taxon>Fungi</taxon>
        <taxon>Dikarya</taxon>
        <taxon>Ascomycota</taxon>
        <taxon>Pezizomycotina</taxon>
        <taxon>Sordariomycetes</taxon>
        <taxon>Sordariomycetidae</taxon>
        <taxon>Ophiostomatales</taxon>
        <taxon>Ophiostomataceae</taxon>
        <taxon>Sporothrix</taxon>
    </lineage>
</organism>
<feature type="active site" description="Charge relay system" evidence="8">
    <location>
        <position position="610"/>
    </location>
</feature>
<feature type="binding site" evidence="8">
    <location>
        <position position="652"/>
    </location>
    <ligand>
        <name>Ca(2+)</name>
        <dbReference type="ChEBI" id="CHEBI:29108"/>
    </ligand>
</feature>
<evidence type="ECO:0000256" key="8">
    <source>
        <dbReference type="PROSITE-ProRule" id="PRU01032"/>
    </source>
</evidence>
<keyword evidence="6 8" id="KW-0106">Calcium</keyword>
<feature type="compositionally biased region" description="Polar residues" evidence="9">
    <location>
        <begin position="244"/>
        <end position="254"/>
    </location>
</feature>
<feature type="signal peptide" evidence="10">
    <location>
        <begin position="1"/>
        <end position="18"/>
    </location>
</feature>
<keyword evidence="5 8" id="KW-0720">Serine protease</keyword>
<dbReference type="SUPFAM" id="SSF52743">
    <property type="entry name" value="Subtilisin-like"/>
    <property type="match status" value="1"/>
</dbReference>
<comment type="subcellular location">
    <subcellularLocation>
        <location evidence="1">Secreted</location>
        <location evidence="1">Extracellular space</location>
    </subcellularLocation>
</comment>
<keyword evidence="2 8" id="KW-0645">Protease</keyword>
<feature type="active site" description="Charge relay system" evidence="8">
    <location>
        <position position="365"/>
    </location>
</feature>
<reference evidence="12 13" key="1">
    <citation type="journal article" date="2024" name="IMA Fungus">
        <title>IMA Genome - F19 : A genome assembly and annotation guide to empower mycologists, including annotated draft genome sequences of Ceratocystis pirilliformis, Diaporthe australafricana, Fusarium ophioides, Paecilomyces lecythidis, and Sporothrix stenoceras.</title>
        <authorList>
            <person name="Aylward J."/>
            <person name="Wilson A.M."/>
            <person name="Visagie C.M."/>
            <person name="Spraker J."/>
            <person name="Barnes I."/>
            <person name="Buitendag C."/>
            <person name="Ceriani C."/>
            <person name="Del Mar Angel L."/>
            <person name="du Plessis D."/>
            <person name="Fuchs T."/>
            <person name="Gasser K."/>
            <person name="Kramer D."/>
            <person name="Li W."/>
            <person name="Munsamy K."/>
            <person name="Piso A."/>
            <person name="Price J.L."/>
            <person name="Sonnekus B."/>
            <person name="Thomas C."/>
            <person name="van der Nest A."/>
            <person name="van Dijk A."/>
            <person name="van Heerden A."/>
            <person name="van Vuuren N."/>
            <person name="Yilmaz N."/>
            <person name="Duong T.A."/>
            <person name="van der Merwe N.A."/>
            <person name="Wingfield M.J."/>
            <person name="Wingfield B.D."/>
        </authorList>
    </citation>
    <scope>NUCLEOTIDE SEQUENCE [LARGE SCALE GENOMIC DNA]</scope>
    <source>
        <strain evidence="12 13">CMW 5346</strain>
    </source>
</reference>
<evidence type="ECO:0000256" key="3">
    <source>
        <dbReference type="ARBA" id="ARBA00022723"/>
    </source>
</evidence>
<dbReference type="InterPro" id="IPR036852">
    <property type="entry name" value="Peptidase_S8/S53_dom_sf"/>
</dbReference>
<keyword evidence="13" id="KW-1185">Reference proteome</keyword>
<evidence type="ECO:0000313" key="12">
    <source>
        <dbReference type="EMBL" id="KAL1890641.1"/>
    </source>
</evidence>
<feature type="chain" id="PRO_5046499530" description="Peptidase S53 domain-containing protein" evidence="10">
    <location>
        <begin position="19"/>
        <end position="693"/>
    </location>
</feature>
<evidence type="ECO:0000256" key="10">
    <source>
        <dbReference type="SAM" id="SignalP"/>
    </source>
</evidence>
<comment type="caution">
    <text evidence="12">The sequence shown here is derived from an EMBL/GenBank/DDBJ whole genome shotgun (WGS) entry which is preliminary data.</text>
</comment>
<dbReference type="PROSITE" id="PS51695">
    <property type="entry name" value="SEDOLISIN"/>
    <property type="match status" value="1"/>
</dbReference>
<feature type="region of interest" description="Disordered" evidence="9">
    <location>
        <begin position="211"/>
        <end position="266"/>
    </location>
</feature>
<dbReference type="Pfam" id="PF09286">
    <property type="entry name" value="Pro-kuma_activ"/>
    <property type="match status" value="1"/>
</dbReference>
<dbReference type="CDD" id="cd04056">
    <property type="entry name" value="Peptidases_S53"/>
    <property type="match status" value="1"/>
</dbReference>
<evidence type="ECO:0000256" key="6">
    <source>
        <dbReference type="ARBA" id="ARBA00022837"/>
    </source>
</evidence>
<keyword evidence="10" id="KW-0732">Signal</keyword>
<evidence type="ECO:0000313" key="13">
    <source>
        <dbReference type="Proteomes" id="UP001583186"/>
    </source>
</evidence>
<dbReference type="PANTHER" id="PTHR14218:SF19">
    <property type="entry name" value="SERINE PROTEASE AORO, PUTATIVE (AFU_ORTHOLOGUE AFUA_6G10250)-RELATED"/>
    <property type="match status" value="1"/>
</dbReference>
<dbReference type="InterPro" id="IPR015366">
    <property type="entry name" value="S53_propep"/>
</dbReference>
<dbReference type="CDD" id="cd11377">
    <property type="entry name" value="Pro-peptidase_S53"/>
    <property type="match status" value="1"/>
</dbReference>
<evidence type="ECO:0000259" key="11">
    <source>
        <dbReference type="PROSITE" id="PS51695"/>
    </source>
</evidence>
<evidence type="ECO:0000256" key="9">
    <source>
        <dbReference type="SAM" id="MobiDB-lite"/>
    </source>
</evidence>
<dbReference type="SUPFAM" id="SSF54897">
    <property type="entry name" value="Protease propeptides/inhibitors"/>
    <property type="match status" value="1"/>
</dbReference>
<gene>
    <name evidence="12" type="ORF">Sste5346_008157</name>
</gene>
<feature type="binding site" evidence="8">
    <location>
        <position position="672"/>
    </location>
    <ligand>
        <name>Ca(2+)</name>
        <dbReference type="ChEBI" id="CHEBI:29108"/>
    </ligand>
</feature>
<dbReference type="SMART" id="SM00944">
    <property type="entry name" value="Pro-kuma_activ"/>
    <property type="match status" value="1"/>
</dbReference>
<evidence type="ECO:0000256" key="5">
    <source>
        <dbReference type="ARBA" id="ARBA00022825"/>
    </source>
</evidence>
<name>A0ABR3YQP2_9PEZI</name>
<comment type="cofactor">
    <cofactor evidence="8">
        <name>Ca(2+)</name>
        <dbReference type="ChEBI" id="CHEBI:29108"/>
    </cofactor>
    <text evidence="8">Binds 1 Ca(2+) ion per subunit.</text>
</comment>
<feature type="active site" description="Charge relay system" evidence="8">
    <location>
        <position position="369"/>
    </location>
</feature>
<evidence type="ECO:0000256" key="4">
    <source>
        <dbReference type="ARBA" id="ARBA00022801"/>
    </source>
</evidence>
<keyword evidence="4 8" id="KW-0378">Hydrolase</keyword>
<evidence type="ECO:0000256" key="7">
    <source>
        <dbReference type="ARBA" id="ARBA00023145"/>
    </source>
</evidence>
<keyword evidence="3 8" id="KW-0479">Metal-binding</keyword>
<dbReference type="Proteomes" id="UP001583186">
    <property type="component" value="Unassembled WGS sequence"/>
</dbReference>
<dbReference type="EMBL" id="JAWCUI010000060">
    <property type="protein sequence ID" value="KAL1890641.1"/>
    <property type="molecule type" value="Genomic_DNA"/>
</dbReference>
<keyword evidence="7" id="KW-0865">Zymogen</keyword>
<dbReference type="InterPro" id="IPR030400">
    <property type="entry name" value="Sedolisin_dom"/>
</dbReference>
<feature type="binding site" evidence="8">
    <location>
        <position position="670"/>
    </location>
    <ligand>
        <name>Ca(2+)</name>
        <dbReference type="ChEBI" id="CHEBI:29108"/>
    </ligand>
</feature>